<evidence type="ECO:0000313" key="2">
    <source>
        <dbReference type="Proteomes" id="UP001164539"/>
    </source>
</evidence>
<comment type="caution">
    <text evidence="1">The sequence shown here is derived from an EMBL/GenBank/DDBJ whole genome shotgun (WGS) entry which is preliminary data.</text>
</comment>
<protein>
    <submittedName>
        <fullName evidence="1">Thioredoxin, nucleoredoxin</fullName>
    </submittedName>
</protein>
<gene>
    <name evidence="1" type="ORF">OWV82_018733</name>
</gene>
<proteinExistence type="predicted"/>
<organism evidence="1 2">
    <name type="scientific">Melia azedarach</name>
    <name type="common">Chinaberry tree</name>
    <dbReference type="NCBI Taxonomy" id="155640"/>
    <lineage>
        <taxon>Eukaryota</taxon>
        <taxon>Viridiplantae</taxon>
        <taxon>Streptophyta</taxon>
        <taxon>Embryophyta</taxon>
        <taxon>Tracheophyta</taxon>
        <taxon>Spermatophyta</taxon>
        <taxon>Magnoliopsida</taxon>
        <taxon>eudicotyledons</taxon>
        <taxon>Gunneridae</taxon>
        <taxon>Pentapetalae</taxon>
        <taxon>rosids</taxon>
        <taxon>malvids</taxon>
        <taxon>Sapindales</taxon>
        <taxon>Meliaceae</taxon>
        <taxon>Melia</taxon>
    </lineage>
</organism>
<accession>A0ACC1XC49</accession>
<reference evidence="1 2" key="1">
    <citation type="journal article" date="2023" name="Science">
        <title>Complex scaffold remodeling in plant triterpene biosynthesis.</title>
        <authorList>
            <person name="De La Pena R."/>
            <person name="Hodgson H."/>
            <person name="Liu J.C."/>
            <person name="Stephenson M.J."/>
            <person name="Martin A.C."/>
            <person name="Owen C."/>
            <person name="Harkess A."/>
            <person name="Leebens-Mack J."/>
            <person name="Jimenez L.E."/>
            <person name="Osbourn A."/>
            <person name="Sattely E.S."/>
        </authorList>
    </citation>
    <scope>NUCLEOTIDE SEQUENCE [LARGE SCALE GENOMIC DNA]</scope>
    <source>
        <strain evidence="2">cv. JPN11</strain>
        <tissue evidence="1">Leaf</tissue>
    </source>
</reference>
<dbReference type="EMBL" id="CM051403">
    <property type="protein sequence ID" value="KAJ4708854.1"/>
    <property type="molecule type" value="Genomic_DNA"/>
</dbReference>
<dbReference type="Proteomes" id="UP001164539">
    <property type="component" value="Chromosome 10"/>
</dbReference>
<evidence type="ECO:0000313" key="1">
    <source>
        <dbReference type="EMBL" id="KAJ4708854.1"/>
    </source>
</evidence>
<sequence>MTQTRNGLVSVLPCDSILLQSKNGAENPLYELDNKIIGLYFAASSSLVCQKFTPVLIETYKELLALKDNFEIIFVSSDGDEESFREHFSTMPWLAIPYSNEAARDHLKNLYSADGRETPRLIILSEKGEVLNGIGEFLVYEFGSLAYPFTLQRIEQLRDEQEITKKNQNLQSVLGTTSRDFLISNDFNQVPISELEGKMVGLYISLGSFRSCKNFTPKLIDLYKSLKEEGESFEIVLVSLDDDNESFEKEFMNMPWLAIPFGDTALKGLPTYFSLNAIPTVVILGPDAKTLHLNVRSYIAEFGIQGYPFTEEKLRELEEFKNAQRDSQTLESLLISDELDFVIGKGSANVSVSELVGKTVLFYFSRLHCPPCRVFTPKLAKIYNAIKSNHSDFEVIFVSLDNDEESFHEYYSEMPWLALPYNDKREALLTQTFKSSGIPHLSAVGPSGKTLTNQAKDLVVFFGSDAYPFSNDKKKEMDRRLEEMAKGWPEKVRNERHPYHELVLSVRGVYSCDGCNELVVGWVFSCDVCGFHLHPECALMPQSTASTTDYNEKQQVKLDDDNGGNSGNESWICDGEVCYKTS</sequence>
<keyword evidence="2" id="KW-1185">Reference proteome</keyword>
<name>A0ACC1XC49_MELAZ</name>